<dbReference type="GO" id="GO:0005615">
    <property type="term" value="C:extracellular space"/>
    <property type="evidence" value="ECO:0007669"/>
    <property type="project" value="TreeGrafter"/>
</dbReference>
<dbReference type="PANTHER" id="PTHR16146">
    <property type="entry name" value="INTELECTIN"/>
    <property type="match status" value="1"/>
</dbReference>
<keyword evidence="1" id="KW-0479">Metal-binding</keyword>
<dbReference type="AlphaFoldDB" id="A0AAU9VIP6"/>
<sequence length="347" mass="39528">MTDQLLRFTFLLALIQGPITLALHPSTENNHTLVGYAFKQFFSRDWLNCIQACHDESRCISYNYERSASADGLCELNYCGVEELSYRDRLLIYSTGFVYQQIRRRKHCLLKSCQELKQKYPEAKSGIHTIDPLQKARPIEVFCEFDIEGGGFSFLPHSVTNRLDGKAVVDALFKDRKNVLLKLKKNVDGSEWYTLIQPHPNYADIDFGVLVNNYSGYTEPINVFMQKYVFLGILPKSIANKNTTQGFKSNGIIAEFWNCDANPNSFFALFPNHHHQLPSDYAKNLGFENSGIAVNWRSHAKAVSSGSLKMPNKFFFLTELHFGGCGCYTSSDRWKKFGYNATAIGIR</sequence>
<feature type="signal peptide" evidence="5">
    <location>
        <begin position="1"/>
        <end position="22"/>
    </location>
</feature>
<evidence type="ECO:0000256" key="4">
    <source>
        <dbReference type="ARBA" id="ARBA00023157"/>
    </source>
</evidence>
<reference evidence="6 7" key="1">
    <citation type="submission" date="2022-05" db="EMBL/GenBank/DDBJ databases">
        <authorList>
            <consortium name="Genoscope - CEA"/>
            <person name="William W."/>
        </authorList>
    </citation>
    <scope>NUCLEOTIDE SEQUENCE [LARGE SCALE GENOMIC DNA]</scope>
</reference>
<accession>A0AAU9VIP6</accession>
<dbReference type="PANTHER" id="PTHR16146:SF46">
    <property type="entry name" value="INTELECTIN-1A-RELATED"/>
    <property type="match status" value="1"/>
</dbReference>
<protein>
    <recommendedName>
        <fullName evidence="8">Apple domain-containing protein</fullName>
    </recommendedName>
</protein>
<dbReference type="InterPro" id="IPR036056">
    <property type="entry name" value="Fibrinogen-like_C"/>
</dbReference>
<dbReference type="GO" id="GO:0070492">
    <property type="term" value="F:oligosaccharide binding"/>
    <property type="evidence" value="ECO:0007669"/>
    <property type="project" value="TreeGrafter"/>
</dbReference>
<comment type="caution">
    <text evidence="6">The sequence shown here is derived from an EMBL/GenBank/DDBJ whole genome shotgun (WGS) entry which is preliminary data.</text>
</comment>
<keyword evidence="5" id="KW-0732">Signal</keyword>
<evidence type="ECO:0000256" key="5">
    <source>
        <dbReference type="SAM" id="SignalP"/>
    </source>
</evidence>
<dbReference type="Proteomes" id="UP001159428">
    <property type="component" value="Unassembled WGS sequence"/>
</dbReference>
<keyword evidence="7" id="KW-1185">Reference proteome</keyword>
<dbReference type="Gene3D" id="3.90.215.10">
    <property type="entry name" value="Gamma Fibrinogen, chain A, domain 1"/>
    <property type="match status" value="1"/>
</dbReference>
<evidence type="ECO:0000256" key="3">
    <source>
        <dbReference type="ARBA" id="ARBA00022837"/>
    </source>
</evidence>
<evidence type="ECO:0000313" key="6">
    <source>
        <dbReference type="EMBL" id="CAH3031098.1"/>
    </source>
</evidence>
<organism evidence="6 7">
    <name type="scientific">Pocillopora meandrina</name>
    <dbReference type="NCBI Taxonomy" id="46732"/>
    <lineage>
        <taxon>Eukaryota</taxon>
        <taxon>Metazoa</taxon>
        <taxon>Cnidaria</taxon>
        <taxon>Anthozoa</taxon>
        <taxon>Hexacorallia</taxon>
        <taxon>Scleractinia</taxon>
        <taxon>Astrocoeniina</taxon>
        <taxon>Pocilloporidae</taxon>
        <taxon>Pocillopora</taxon>
    </lineage>
</organism>
<evidence type="ECO:0000256" key="1">
    <source>
        <dbReference type="ARBA" id="ARBA00022723"/>
    </source>
</evidence>
<dbReference type="InterPro" id="IPR014716">
    <property type="entry name" value="Fibrinogen_a/b/g_C_1"/>
</dbReference>
<evidence type="ECO:0008006" key="8">
    <source>
        <dbReference type="Google" id="ProtNLM"/>
    </source>
</evidence>
<dbReference type="EMBL" id="CALNXJ010000001">
    <property type="protein sequence ID" value="CAH3031098.1"/>
    <property type="molecule type" value="Genomic_DNA"/>
</dbReference>
<keyword evidence="2" id="KW-0430">Lectin</keyword>
<dbReference type="SUPFAM" id="SSF56496">
    <property type="entry name" value="Fibrinogen C-terminal domain-like"/>
    <property type="match status" value="1"/>
</dbReference>
<evidence type="ECO:0000313" key="7">
    <source>
        <dbReference type="Proteomes" id="UP001159428"/>
    </source>
</evidence>
<gene>
    <name evidence="6" type="ORF">PMEA_00000991</name>
</gene>
<proteinExistence type="predicted"/>
<dbReference type="GO" id="GO:0046872">
    <property type="term" value="F:metal ion binding"/>
    <property type="evidence" value="ECO:0007669"/>
    <property type="project" value="UniProtKB-KW"/>
</dbReference>
<feature type="chain" id="PRO_5043751180" description="Apple domain-containing protein" evidence="5">
    <location>
        <begin position="23"/>
        <end position="347"/>
    </location>
</feature>
<keyword evidence="4" id="KW-1015">Disulfide bond</keyword>
<name>A0AAU9VIP6_9CNID</name>
<keyword evidence="3" id="KW-0106">Calcium</keyword>
<dbReference type="NCBIfam" id="NF040941">
    <property type="entry name" value="GGGWT_bact"/>
    <property type="match status" value="1"/>
</dbReference>
<evidence type="ECO:0000256" key="2">
    <source>
        <dbReference type="ARBA" id="ARBA00022734"/>
    </source>
</evidence>